<dbReference type="Gene3D" id="3.40.50.10110">
    <property type="entry name" value="DNA polymerase III subunit chi"/>
    <property type="match status" value="1"/>
</dbReference>
<dbReference type="PANTHER" id="PTHR38767">
    <property type="entry name" value="DNA POLYMERASE III SUBUNIT CHI"/>
    <property type="match status" value="1"/>
</dbReference>
<dbReference type="Pfam" id="PF04364">
    <property type="entry name" value="DNA_pol3_chi"/>
    <property type="match status" value="1"/>
</dbReference>
<dbReference type="STRING" id="144026.SAMN04488568_11120"/>
<evidence type="ECO:0000313" key="1">
    <source>
        <dbReference type="EMBL" id="SDM42252.1"/>
    </source>
</evidence>
<gene>
    <name evidence="1" type="ORF">SAMN04488568_11120</name>
</gene>
<accession>A0A1G9T3P3</accession>
<dbReference type="Proteomes" id="UP000199759">
    <property type="component" value="Unassembled WGS sequence"/>
</dbReference>
<dbReference type="OrthoDB" id="9795973at2"/>
<dbReference type="InterPro" id="IPR036768">
    <property type="entry name" value="PolIII_chi_sf"/>
</dbReference>
<name>A0A1G9T3P3_9PROT</name>
<dbReference type="RefSeq" id="WP_091770123.1">
    <property type="nucleotide sequence ID" value="NZ_FNHG01000011.1"/>
</dbReference>
<dbReference type="GO" id="GO:0006260">
    <property type="term" value="P:DNA replication"/>
    <property type="evidence" value="ECO:0007669"/>
    <property type="project" value="InterPro"/>
</dbReference>
<evidence type="ECO:0000313" key="2">
    <source>
        <dbReference type="Proteomes" id="UP000199759"/>
    </source>
</evidence>
<dbReference type="NCBIfam" id="NF004347">
    <property type="entry name" value="PRK05728.1-4"/>
    <property type="match status" value="1"/>
</dbReference>
<reference evidence="1 2" key="1">
    <citation type="submission" date="2016-10" db="EMBL/GenBank/DDBJ databases">
        <authorList>
            <person name="de Groot N.N."/>
        </authorList>
    </citation>
    <scope>NUCLEOTIDE SEQUENCE [LARGE SCALE GENOMIC DNA]</scope>
    <source>
        <strain evidence="1 2">DSM 16077</strain>
    </source>
</reference>
<dbReference type="PANTHER" id="PTHR38767:SF1">
    <property type="entry name" value="DNA POLYMERASE III SUBUNIT CHI"/>
    <property type="match status" value="1"/>
</dbReference>
<dbReference type="EMBL" id="FNHG01000011">
    <property type="protein sequence ID" value="SDM42252.1"/>
    <property type="molecule type" value="Genomic_DNA"/>
</dbReference>
<dbReference type="GO" id="GO:0032298">
    <property type="term" value="P:positive regulation of DNA-templated DNA replication initiation"/>
    <property type="evidence" value="ECO:0007669"/>
    <property type="project" value="TreeGrafter"/>
</dbReference>
<sequence length="150" mass="17119">MPADIWFYHLERSGPEEVLPELLEKTLAKGWRALVRSGDAERLASLDQSLWTWRETSFLPHGRADQAEPERQPVLLASDEANPNQAQCLFLLDGAVPDAPDAFERVIVMFDGQDESAVNAARRLWKQLSTAERTVSYWRQSPEGRWEKKA</sequence>
<keyword evidence="2" id="KW-1185">Reference proteome</keyword>
<dbReference type="GO" id="GO:0003677">
    <property type="term" value="F:DNA binding"/>
    <property type="evidence" value="ECO:0007669"/>
    <property type="project" value="InterPro"/>
</dbReference>
<dbReference type="SUPFAM" id="SSF102400">
    <property type="entry name" value="DNA polymerase III chi subunit"/>
    <property type="match status" value="1"/>
</dbReference>
<organism evidence="1 2">
    <name type="scientific">Maricaulis salignorans</name>
    <dbReference type="NCBI Taxonomy" id="144026"/>
    <lineage>
        <taxon>Bacteria</taxon>
        <taxon>Pseudomonadati</taxon>
        <taxon>Pseudomonadota</taxon>
        <taxon>Alphaproteobacteria</taxon>
        <taxon>Maricaulales</taxon>
        <taxon>Maricaulaceae</taxon>
        <taxon>Maricaulis</taxon>
    </lineage>
</organism>
<protein>
    <submittedName>
        <fullName evidence="1">DNA polymerase III, chi subunit</fullName>
    </submittedName>
</protein>
<proteinExistence type="predicted"/>
<dbReference type="AlphaFoldDB" id="A0A1G9T3P3"/>
<dbReference type="InterPro" id="IPR007459">
    <property type="entry name" value="DNA_pol3_chi"/>
</dbReference>
<dbReference type="GO" id="GO:0003887">
    <property type="term" value="F:DNA-directed DNA polymerase activity"/>
    <property type="evidence" value="ECO:0007669"/>
    <property type="project" value="InterPro"/>
</dbReference>